<feature type="chain" id="PRO_5013140818" evidence="2">
    <location>
        <begin position="22"/>
        <end position="701"/>
    </location>
</feature>
<organism evidence="3 4">
    <name type="scientific">Postia placenta MAD-698-R-SB12</name>
    <dbReference type="NCBI Taxonomy" id="670580"/>
    <lineage>
        <taxon>Eukaryota</taxon>
        <taxon>Fungi</taxon>
        <taxon>Dikarya</taxon>
        <taxon>Basidiomycota</taxon>
        <taxon>Agaricomycotina</taxon>
        <taxon>Agaricomycetes</taxon>
        <taxon>Polyporales</taxon>
        <taxon>Adustoporiaceae</taxon>
        <taxon>Rhodonia</taxon>
    </lineage>
</organism>
<dbReference type="AlphaFoldDB" id="A0A1X6NCC7"/>
<dbReference type="EMBL" id="KZ110592">
    <property type="protein sequence ID" value="OSX66224.1"/>
    <property type="molecule type" value="Genomic_DNA"/>
</dbReference>
<proteinExistence type="predicted"/>
<feature type="signal peptide" evidence="2">
    <location>
        <begin position="1"/>
        <end position="21"/>
    </location>
</feature>
<dbReference type="Proteomes" id="UP000194127">
    <property type="component" value="Unassembled WGS sequence"/>
</dbReference>
<feature type="region of interest" description="Disordered" evidence="1">
    <location>
        <begin position="458"/>
        <end position="552"/>
    </location>
</feature>
<gene>
    <name evidence="3" type="ORF">POSPLADRAFT_1131259</name>
</gene>
<dbReference type="OrthoDB" id="10278748at2759"/>
<evidence type="ECO:0000256" key="1">
    <source>
        <dbReference type="SAM" id="MobiDB-lite"/>
    </source>
</evidence>
<evidence type="ECO:0000313" key="3">
    <source>
        <dbReference type="EMBL" id="OSX66224.1"/>
    </source>
</evidence>
<name>A0A1X6NCC7_9APHY</name>
<keyword evidence="2" id="KW-0732">Signal</keyword>
<reference evidence="3 4" key="1">
    <citation type="submission" date="2017-04" db="EMBL/GenBank/DDBJ databases">
        <title>Genome Sequence of the Model Brown-Rot Fungus Postia placenta SB12.</title>
        <authorList>
            <consortium name="DOE Joint Genome Institute"/>
            <person name="Gaskell J."/>
            <person name="Kersten P."/>
            <person name="Larrondo L.F."/>
            <person name="Canessa P."/>
            <person name="Martinez D."/>
            <person name="Hibbett D."/>
            <person name="Schmoll M."/>
            <person name="Kubicek C.P."/>
            <person name="Martinez A.T."/>
            <person name="Yadav J."/>
            <person name="Master E."/>
            <person name="Magnuson J.K."/>
            <person name="James T."/>
            <person name="Yaver D."/>
            <person name="Berka R."/>
            <person name="Labutti K."/>
            <person name="Lipzen A."/>
            <person name="Aerts A."/>
            <person name="Barry K."/>
            <person name="Henrissat B."/>
            <person name="Blanchette R."/>
            <person name="Grigoriev I."/>
            <person name="Cullen D."/>
        </authorList>
    </citation>
    <scope>NUCLEOTIDE SEQUENCE [LARGE SCALE GENOMIC DNA]</scope>
    <source>
        <strain evidence="3 4">MAD-698-R-SB12</strain>
    </source>
</reference>
<sequence length="701" mass="76499">MSGPPDSLWLVARSMICLSSSCCVRLACLLYTRHPQDWTPAESKIYCAKASTGKKSTSGHSLLFDCRSGTAIAETWLPQPADIRSLGDRPDALELLTFTRPLLQTVVCFLLAELSASLAYIHLADASKNVWYLCVTLLHLKRDAGITAIRQALLQPLKLAASPNVDRLLPFSSAPLLDTSSHIETQGRVSHRCTVGDLRARSLPQLASFQSDPAPRLAMGPRWRLRDGDGAFWSPRVYWKTSSMPIGLWHAVGGGNQHAPYFFCVTAADILTFIAAAFHATSCSLCLASAVDIYSGSGLGLLPGLWSLRSAGCGPTVHRTTKTWLPAGQNLCSAFSLSYVFMLLPLCAALIALRLSLAYVRYLNTEGLPSACACFEEGVFAMDMKLAASLNMTQHALCASIAGGQKTCSGKGDRECHFRRRMSLCRLRPFTEGAKFRAKVLSVAAVTLHDPFDIQHSSTHRLRRITTTPRRTTLQPPDGTGNSVEDRGTTGSHSQRARLLRYAEGLGEKTQSFKPRGDLRRASPGHGRKQNQVPQETDGDHGTRDGPSVAAPFGGRLRVAALESQKKTHRQQHYGQHLQLGQVARANQRDYRAMGRSPLCAVTCDGQHLHPGLVARVCGASERKLFGETARLLRAGSVGSVRSHMRRPTPAVRSGCPGLRGLWRKLHWRNSETTARRGGRLGARFYATANTFTPGFVVARD</sequence>
<dbReference type="RefSeq" id="XP_024343018.1">
    <property type="nucleotide sequence ID" value="XM_024484048.1"/>
</dbReference>
<protein>
    <submittedName>
        <fullName evidence="3">Uncharacterized protein</fullName>
    </submittedName>
</protein>
<evidence type="ECO:0000256" key="2">
    <source>
        <dbReference type="SAM" id="SignalP"/>
    </source>
</evidence>
<accession>A0A1X6NCC7</accession>
<keyword evidence="4" id="KW-1185">Reference proteome</keyword>
<evidence type="ECO:0000313" key="4">
    <source>
        <dbReference type="Proteomes" id="UP000194127"/>
    </source>
</evidence>
<dbReference type="GeneID" id="36328997"/>